<dbReference type="Pfam" id="PF23709">
    <property type="entry name" value="MftA"/>
    <property type="match status" value="1"/>
</dbReference>
<evidence type="ECO:0000313" key="2">
    <source>
        <dbReference type="EMBL" id="ABK68246.1"/>
    </source>
</evidence>
<dbReference type="InterPro" id="IPR023988">
    <property type="entry name" value="MftA"/>
</dbReference>
<evidence type="ECO:0000313" key="3">
    <source>
        <dbReference type="Proteomes" id="UP000001574"/>
    </source>
</evidence>
<name>A0A0H3A2L3_MYCA1</name>
<feature type="compositionally biased region" description="Basic and acidic residues" evidence="1">
    <location>
        <begin position="17"/>
        <end position="29"/>
    </location>
</feature>
<accession>A0A0H3A2L3</accession>
<dbReference type="KEGG" id="mav:MAV_4480"/>
<feature type="region of interest" description="Disordered" evidence="1">
    <location>
        <begin position="1"/>
        <end position="37"/>
    </location>
</feature>
<protein>
    <recommendedName>
        <fullName evidence="4">Mycofactocin</fullName>
    </recommendedName>
</protein>
<dbReference type="HOGENOM" id="CLU_214161_0_0_11"/>
<dbReference type="NCBIfam" id="TIGR03969">
    <property type="entry name" value="mycofactocin"/>
    <property type="match status" value="1"/>
</dbReference>
<reference evidence="2 3" key="1">
    <citation type="submission" date="2006-10" db="EMBL/GenBank/DDBJ databases">
        <authorList>
            <person name="Fleischmann R.D."/>
            <person name="Dodson R.J."/>
            <person name="Haft D.H."/>
            <person name="Merkel J.S."/>
            <person name="Nelson W.C."/>
            <person name="Fraser C.M."/>
        </authorList>
    </citation>
    <scope>NUCLEOTIDE SEQUENCE [LARGE SCALE GENOMIC DNA]</scope>
    <source>
        <strain evidence="2 3">104</strain>
    </source>
</reference>
<proteinExistence type="predicted"/>
<dbReference type="Proteomes" id="UP000001574">
    <property type="component" value="Chromosome"/>
</dbReference>
<dbReference type="AlphaFoldDB" id="A0A0H3A2L3"/>
<sequence length="52" mass="5746">MPYSGRECDSDPSSSRPQERQGPVEHETETDAQLVTETLVEEVSIDGMCGVY</sequence>
<evidence type="ECO:0000256" key="1">
    <source>
        <dbReference type="SAM" id="MobiDB-lite"/>
    </source>
</evidence>
<evidence type="ECO:0008006" key="4">
    <source>
        <dbReference type="Google" id="ProtNLM"/>
    </source>
</evidence>
<organism evidence="2 3">
    <name type="scientific">Mycobacterium avium (strain 104)</name>
    <dbReference type="NCBI Taxonomy" id="243243"/>
    <lineage>
        <taxon>Bacteria</taxon>
        <taxon>Bacillati</taxon>
        <taxon>Actinomycetota</taxon>
        <taxon>Actinomycetes</taxon>
        <taxon>Mycobacteriales</taxon>
        <taxon>Mycobacteriaceae</taxon>
        <taxon>Mycobacterium</taxon>
        <taxon>Mycobacterium avium complex (MAC)</taxon>
    </lineage>
</organism>
<gene>
    <name evidence="2" type="ordered locus">MAV_4480</name>
</gene>
<dbReference type="EMBL" id="CP000479">
    <property type="protein sequence ID" value="ABK68246.1"/>
    <property type="molecule type" value="Genomic_DNA"/>
</dbReference>